<dbReference type="AlphaFoldDB" id="A0A0E0NWL0"/>
<feature type="compositionally biased region" description="Gly residues" evidence="1">
    <location>
        <begin position="1"/>
        <end position="11"/>
    </location>
</feature>
<keyword evidence="3" id="KW-1185">Reference proteome</keyword>
<dbReference type="HOGENOM" id="CLU_2744443_0_0_1"/>
<proteinExistence type="predicted"/>
<evidence type="ECO:0000256" key="1">
    <source>
        <dbReference type="SAM" id="MobiDB-lite"/>
    </source>
</evidence>
<dbReference type="Proteomes" id="UP000008022">
    <property type="component" value="Unassembled WGS sequence"/>
</dbReference>
<dbReference type="EnsemblPlants" id="ORUFI03G22260.1">
    <property type="protein sequence ID" value="ORUFI03G22260.1"/>
    <property type="gene ID" value="ORUFI03G22260"/>
</dbReference>
<reference evidence="3" key="1">
    <citation type="submission" date="2013-06" db="EMBL/GenBank/DDBJ databases">
        <authorList>
            <person name="Zhao Q."/>
        </authorList>
    </citation>
    <scope>NUCLEOTIDE SEQUENCE</scope>
    <source>
        <strain evidence="3">cv. W1943</strain>
    </source>
</reference>
<organism evidence="2 3">
    <name type="scientific">Oryza rufipogon</name>
    <name type="common">Brownbeard rice</name>
    <name type="synonym">Asian wild rice</name>
    <dbReference type="NCBI Taxonomy" id="4529"/>
    <lineage>
        <taxon>Eukaryota</taxon>
        <taxon>Viridiplantae</taxon>
        <taxon>Streptophyta</taxon>
        <taxon>Embryophyta</taxon>
        <taxon>Tracheophyta</taxon>
        <taxon>Spermatophyta</taxon>
        <taxon>Magnoliopsida</taxon>
        <taxon>Liliopsida</taxon>
        <taxon>Poales</taxon>
        <taxon>Poaceae</taxon>
        <taxon>BOP clade</taxon>
        <taxon>Oryzoideae</taxon>
        <taxon>Oryzeae</taxon>
        <taxon>Oryzinae</taxon>
        <taxon>Oryza</taxon>
    </lineage>
</organism>
<dbReference type="Gramene" id="ORUFI03G22260.1">
    <property type="protein sequence ID" value="ORUFI03G22260.1"/>
    <property type="gene ID" value="ORUFI03G22260"/>
</dbReference>
<feature type="region of interest" description="Disordered" evidence="1">
    <location>
        <begin position="1"/>
        <end position="27"/>
    </location>
</feature>
<accession>A0A0E0NWL0</accession>
<name>A0A0E0NWL0_ORYRU</name>
<protein>
    <submittedName>
        <fullName evidence="2">Uncharacterized protein</fullName>
    </submittedName>
</protein>
<feature type="compositionally biased region" description="Low complexity" evidence="1">
    <location>
        <begin position="13"/>
        <end position="27"/>
    </location>
</feature>
<evidence type="ECO:0000313" key="3">
    <source>
        <dbReference type="Proteomes" id="UP000008022"/>
    </source>
</evidence>
<reference evidence="2" key="2">
    <citation type="submission" date="2015-06" db="UniProtKB">
        <authorList>
            <consortium name="EnsemblPlants"/>
        </authorList>
    </citation>
    <scope>IDENTIFICATION</scope>
</reference>
<evidence type="ECO:0000313" key="2">
    <source>
        <dbReference type="EnsemblPlants" id="ORUFI03G22260.1"/>
    </source>
</evidence>
<sequence length="71" mass="7134">MEAGEVDGGAQGRRTASPSTARSTCTAARTVQESLMEMAPSAAAVYLPSALSISPPAPPAHDDAPSYRGGC</sequence>